<dbReference type="GO" id="GO:0005524">
    <property type="term" value="F:ATP binding"/>
    <property type="evidence" value="ECO:0007669"/>
    <property type="project" value="UniProtKB-KW"/>
</dbReference>
<dbReference type="PANTHER" id="PTHR21060:SF15">
    <property type="entry name" value="ACETATE KINASE-RELATED"/>
    <property type="match status" value="1"/>
</dbReference>
<evidence type="ECO:0000256" key="4">
    <source>
        <dbReference type="ARBA" id="ARBA00022777"/>
    </source>
</evidence>
<feature type="active site" description="Proton donor/acceptor" evidence="6">
    <location>
        <position position="159"/>
    </location>
</feature>
<dbReference type="Gene3D" id="3.30.420.40">
    <property type="match status" value="2"/>
</dbReference>
<dbReference type="InterPro" id="IPR023865">
    <property type="entry name" value="Aliphatic_acid_kinase_CS"/>
</dbReference>
<sequence length="380" mass="40736">MKSATGHGKAETMTLGILVLNSGSSSLKFGVYVPDSGDETAWLTGSAKGIGRDDGSLTMRSSDGVIDVKQSHVMESQHDALRRVADTLHEHLDQPLAAVGHRVVHGGPHLTAHTLITTEVKQTLRDAVPFAPLHLPQALELLDQAQQIFSDVPHYACLDTAFHQTMPTRATHLALPKHYADEGLVRYGFHGLSYESIVSTLGSDLPPRLVVAHLGSGASLCAIRDGRSIDTTMGLTPTGGIPMATRTGDLDPGVSVYLMRTGSLDADALEHLINHESGLKGLSDSNDDMQTLLQRNDADAELAIDIFCTAVRKTIGAYAALMGGLDRVVFTGGIGEHAQTVRERICEGLEFLDVQFEVIETQEERQIARHCRTLLAGAAG</sequence>
<dbReference type="NCBIfam" id="TIGR00016">
    <property type="entry name" value="ackA"/>
    <property type="match status" value="1"/>
</dbReference>
<keyword evidence="3 6" id="KW-0547">Nucleotide-binding</keyword>
<evidence type="ECO:0000256" key="6">
    <source>
        <dbReference type="HAMAP-Rule" id="MF_00020"/>
    </source>
</evidence>
<dbReference type="GO" id="GO:0006083">
    <property type="term" value="P:acetate metabolic process"/>
    <property type="evidence" value="ECO:0007669"/>
    <property type="project" value="TreeGrafter"/>
</dbReference>
<dbReference type="EC" id="2.7.2.1" evidence="6"/>
<dbReference type="PROSITE" id="PS01076">
    <property type="entry name" value="ACETATE_KINASE_2"/>
    <property type="match status" value="1"/>
</dbReference>
<gene>
    <name evidence="6" type="primary">ackA</name>
    <name evidence="8" type="ORF">EOS_07755</name>
</gene>
<dbReference type="InterPro" id="IPR043129">
    <property type="entry name" value="ATPase_NBD"/>
</dbReference>
<feature type="binding site" evidence="6">
    <location>
        <position position="363"/>
    </location>
    <ligand>
        <name>Mg(2+)</name>
        <dbReference type="ChEBI" id="CHEBI:18420"/>
    </ligand>
</feature>
<dbReference type="PATRIC" id="fig|908627.4.peg.1712"/>
<evidence type="ECO:0000256" key="7">
    <source>
        <dbReference type="RuleBase" id="RU003835"/>
    </source>
</evidence>
<dbReference type="PROSITE" id="PS01075">
    <property type="entry name" value="ACETATE_KINASE_1"/>
    <property type="match status" value="1"/>
</dbReference>
<comment type="catalytic activity">
    <reaction evidence="6">
        <text>acetate + ATP = acetyl phosphate + ADP</text>
        <dbReference type="Rhea" id="RHEA:11352"/>
        <dbReference type="ChEBI" id="CHEBI:22191"/>
        <dbReference type="ChEBI" id="CHEBI:30089"/>
        <dbReference type="ChEBI" id="CHEBI:30616"/>
        <dbReference type="ChEBI" id="CHEBI:456216"/>
        <dbReference type="EC" id="2.7.2.1"/>
    </reaction>
</comment>
<dbReference type="PIRSF" id="PIRSF000722">
    <property type="entry name" value="Acetate_prop_kin"/>
    <property type="match status" value="1"/>
</dbReference>
<keyword evidence="5 6" id="KW-0067">ATP-binding</keyword>
<dbReference type="HAMAP" id="MF_00020">
    <property type="entry name" value="Acetate_kinase"/>
    <property type="match status" value="1"/>
</dbReference>
<evidence type="ECO:0000256" key="5">
    <source>
        <dbReference type="ARBA" id="ARBA00022840"/>
    </source>
</evidence>
<comment type="cofactor">
    <cofactor evidence="6">
        <name>Mg(2+)</name>
        <dbReference type="ChEBI" id="CHEBI:18420"/>
    </cofactor>
    <cofactor evidence="6">
        <name>Mn(2+)</name>
        <dbReference type="ChEBI" id="CHEBI:29035"/>
    </cofactor>
    <text evidence="6">Mg(2+). Can also accept Mn(2+).</text>
</comment>
<feature type="binding site" evidence="6">
    <location>
        <position position="102"/>
    </location>
    <ligand>
        <name>substrate</name>
    </ligand>
</feature>
<dbReference type="AlphaFoldDB" id="A0A0J1D2B5"/>
<feature type="binding site" evidence="6">
    <location>
        <begin position="213"/>
        <end position="217"/>
    </location>
    <ligand>
        <name>ATP</name>
        <dbReference type="ChEBI" id="CHEBI:30616"/>
    </ligand>
</feature>
<dbReference type="UniPathway" id="UPA00340">
    <property type="reaction ID" value="UER00458"/>
</dbReference>
<name>A0A0J1D2B5_9BURK</name>
<feature type="binding site" evidence="6">
    <location>
        <position position="28"/>
    </location>
    <ligand>
        <name>ATP</name>
        <dbReference type="ChEBI" id="CHEBI:30616"/>
    </ligand>
</feature>
<comment type="caution">
    <text evidence="8">The sequence shown here is derived from an EMBL/GenBank/DDBJ whole genome shotgun (WGS) entry which is preliminary data.</text>
</comment>
<keyword evidence="4 6" id="KW-0418">Kinase</keyword>
<dbReference type="PRINTS" id="PR00471">
    <property type="entry name" value="ACETATEKNASE"/>
</dbReference>
<comment type="pathway">
    <text evidence="6">Metabolic intermediate biosynthesis; acetyl-CoA biosynthesis; acetyl-CoA from acetate: step 1/2.</text>
</comment>
<dbReference type="SUPFAM" id="SSF53067">
    <property type="entry name" value="Actin-like ATPase domain"/>
    <property type="match status" value="2"/>
</dbReference>
<evidence type="ECO:0000256" key="3">
    <source>
        <dbReference type="ARBA" id="ARBA00022741"/>
    </source>
</evidence>
<feature type="binding site" evidence="6">
    <location>
        <position position="21"/>
    </location>
    <ligand>
        <name>Mg(2+)</name>
        <dbReference type="ChEBI" id="CHEBI:18420"/>
    </ligand>
</feature>
<dbReference type="PANTHER" id="PTHR21060">
    <property type="entry name" value="ACETATE KINASE"/>
    <property type="match status" value="1"/>
</dbReference>
<dbReference type="Pfam" id="PF00871">
    <property type="entry name" value="Acetate_kinase"/>
    <property type="match status" value="1"/>
</dbReference>
<feature type="site" description="Transition state stabilizer" evidence="6">
    <location>
        <position position="246"/>
    </location>
</feature>
<keyword evidence="6" id="KW-0479">Metal-binding</keyword>
<dbReference type="GO" id="GO:0005737">
    <property type="term" value="C:cytoplasm"/>
    <property type="evidence" value="ECO:0007669"/>
    <property type="project" value="UniProtKB-SubCell"/>
</dbReference>
<keyword evidence="6" id="KW-0460">Magnesium</keyword>
<comment type="subcellular location">
    <subcellularLocation>
        <location evidence="6">Cytoplasm</location>
    </subcellularLocation>
</comment>
<dbReference type="GO" id="GO:0000287">
    <property type="term" value="F:magnesium ion binding"/>
    <property type="evidence" value="ECO:0007669"/>
    <property type="project" value="UniProtKB-UniRule"/>
</dbReference>
<organism evidence="8 9">
    <name type="scientific">Caballeronia mineralivorans PML1(12)</name>
    <dbReference type="NCBI Taxonomy" id="908627"/>
    <lineage>
        <taxon>Bacteria</taxon>
        <taxon>Pseudomonadati</taxon>
        <taxon>Pseudomonadota</taxon>
        <taxon>Betaproteobacteria</taxon>
        <taxon>Burkholderiales</taxon>
        <taxon>Burkholderiaceae</taxon>
        <taxon>Caballeronia</taxon>
    </lineage>
</organism>
<comment type="function">
    <text evidence="6">Catalyzes the formation of acetyl phosphate from acetate and ATP. Can also catalyze the reverse reaction.</text>
</comment>
<dbReference type="EMBL" id="AEJF01000062">
    <property type="protein sequence ID" value="KLU26791.1"/>
    <property type="molecule type" value="Genomic_DNA"/>
</dbReference>
<dbReference type="InterPro" id="IPR004372">
    <property type="entry name" value="Ac/propionate_kinase"/>
</dbReference>
<comment type="caution">
    <text evidence="6">Lacks conserved residue(s) required for the propagation of feature annotation.</text>
</comment>
<protein>
    <recommendedName>
        <fullName evidence="6">Acetate kinase</fullName>
        <ecNumber evidence="6">2.7.2.1</ecNumber>
    </recommendedName>
    <alternativeName>
        <fullName evidence="6">Acetokinase</fullName>
    </alternativeName>
</protein>
<comment type="similarity">
    <text evidence="1 6 7">Belongs to the acetokinase family.</text>
</comment>
<dbReference type="GO" id="GO:0006085">
    <property type="term" value="P:acetyl-CoA biosynthetic process"/>
    <property type="evidence" value="ECO:0007669"/>
    <property type="project" value="UniProtKB-UniRule"/>
</dbReference>
<keyword evidence="2 6" id="KW-0808">Transferase</keyword>
<evidence type="ECO:0000256" key="2">
    <source>
        <dbReference type="ARBA" id="ARBA00022679"/>
    </source>
</evidence>
<keyword evidence="6" id="KW-0963">Cytoplasm</keyword>
<evidence type="ECO:0000313" key="8">
    <source>
        <dbReference type="EMBL" id="KLU26791.1"/>
    </source>
</evidence>
<dbReference type="GO" id="GO:0008776">
    <property type="term" value="F:acetate kinase activity"/>
    <property type="evidence" value="ECO:0007669"/>
    <property type="project" value="UniProtKB-UniRule"/>
</dbReference>
<dbReference type="Proteomes" id="UP000035963">
    <property type="component" value="Unassembled WGS sequence"/>
</dbReference>
<dbReference type="InterPro" id="IPR000890">
    <property type="entry name" value="Aliphatic_acid_kin_short-chain"/>
</dbReference>
<evidence type="ECO:0000256" key="1">
    <source>
        <dbReference type="ARBA" id="ARBA00008748"/>
    </source>
</evidence>
<keyword evidence="9" id="KW-1185">Reference proteome</keyword>
<accession>A0A0J1D2B5</accession>
<feature type="site" description="Transition state stabilizer" evidence="6">
    <location>
        <position position="190"/>
    </location>
</feature>
<feature type="binding site" evidence="6">
    <location>
        <begin position="333"/>
        <end position="337"/>
    </location>
    <ligand>
        <name>ATP</name>
        <dbReference type="ChEBI" id="CHEBI:30616"/>
    </ligand>
</feature>
<proteinExistence type="inferred from homology"/>
<comment type="subunit">
    <text evidence="6">Homodimer.</text>
</comment>
<reference evidence="8 9" key="1">
    <citation type="journal article" date="2015" name="Genome Announc.">
        <title>Draft Genome Sequence of Burkholderia sp. Strain PML1(12), an Ectomycorrhizosphere-Inhabiting Bacterium with Effective Mineral-Weathering Ability.</title>
        <authorList>
            <person name="Uroz S."/>
            <person name="Oger P."/>
        </authorList>
    </citation>
    <scope>NUCLEOTIDE SEQUENCE [LARGE SCALE GENOMIC DNA]</scope>
    <source>
        <strain evidence="9">PML1(12)</strain>
    </source>
</reference>
<evidence type="ECO:0000313" key="9">
    <source>
        <dbReference type="Proteomes" id="UP000035963"/>
    </source>
</evidence>